<keyword evidence="3" id="KW-0645">Protease</keyword>
<name>A0AAE3HN55_9GAMM</name>
<organism evidence="3 4">
    <name type="scientific">Methylohalomonas lacus</name>
    <dbReference type="NCBI Taxonomy" id="398773"/>
    <lineage>
        <taxon>Bacteria</taxon>
        <taxon>Pseudomonadati</taxon>
        <taxon>Pseudomonadota</taxon>
        <taxon>Gammaproteobacteria</taxon>
        <taxon>Methylohalomonadales</taxon>
        <taxon>Methylohalomonadaceae</taxon>
        <taxon>Methylohalomonas</taxon>
    </lineage>
</organism>
<dbReference type="NCBIfam" id="TIGR01382">
    <property type="entry name" value="PfpI"/>
    <property type="match status" value="1"/>
</dbReference>
<gene>
    <name evidence="3" type="ORF">J2T55_002219</name>
</gene>
<sequence length="173" mass="19231">MLLNGKKVAILVEDNYEPRELWVPYYRLQEEGAEVQILGTGKEAYTSKGGVTAKPDMNVADASSEEFHGVIIPGGYAPDDMRTHQPLLDFVRVLFEEKRPVGFICHAGWVAISAGIVKGKRCTSFWSIKDDMINAGAEWLDEACVRDDNLISSRVPKDLPEFNRIFIAALSGE</sequence>
<evidence type="ECO:0000256" key="1">
    <source>
        <dbReference type="ARBA" id="ARBA00008542"/>
    </source>
</evidence>
<dbReference type="PANTHER" id="PTHR42733">
    <property type="entry name" value="DJ-1 PROTEIN"/>
    <property type="match status" value="1"/>
</dbReference>
<dbReference type="EC" id="3.2.-.-" evidence="3"/>
<dbReference type="Gene3D" id="3.40.50.880">
    <property type="match status" value="1"/>
</dbReference>
<dbReference type="PANTHER" id="PTHR42733:SF13">
    <property type="entry name" value="DJ-1_PFPI DOMAIN-CONTAINING PROTEIN"/>
    <property type="match status" value="1"/>
</dbReference>
<dbReference type="InterPro" id="IPR006286">
    <property type="entry name" value="C56_PfpI-like"/>
</dbReference>
<dbReference type="InterPro" id="IPR002818">
    <property type="entry name" value="DJ-1/PfpI"/>
</dbReference>
<comment type="caution">
    <text evidence="3">The sequence shown here is derived from an EMBL/GenBank/DDBJ whole genome shotgun (WGS) entry which is preliminary data.</text>
</comment>
<keyword evidence="3" id="KW-0378">Hydrolase</keyword>
<keyword evidence="3" id="KW-0326">Glycosidase</keyword>
<comment type="similarity">
    <text evidence="1">Belongs to the peptidase C56 family.</text>
</comment>
<proteinExistence type="inferred from homology"/>
<evidence type="ECO:0000313" key="4">
    <source>
        <dbReference type="Proteomes" id="UP001204445"/>
    </source>
</evidence>
<dbReference type="InterPro" id="IPR029062">
    <property type="entry name" value="Class_I_gatase-like"/>
</dbReference>
<feature type="domain" description="DJ-1/PfpI" evidence="2">
    <location>
        <begin position="6"/>
        <end position="167"/>
    </location>
</feature>
<dbReference type="PROSITE" id="PS51276">
    <property type="entry name" value="PEPTIDASE_C56_PFPI"/>
    <property type="match status" value="1"/>
</dbReference>
<dbReference type="Pfam" id="PF01965">
    <property type="entry name" value="DJ-1_PfpI"/>
    <property type="match status" value="1"/>
</dbReference>
<accession>A0AAE3HN55</accession>
<dbReference type="EMBL" id="JANUCT010000017">
    <property type="protein sequence ID" value="MCS3904184.1"/>
    <property type="molecule type" value="Genomic_DNA"/>
</dbReference>
<dbReference type="SUPFAM" id="SSF52317">
    <property type="entry name" value="Class I glutamine amidotransferase-like"/>
    <property type="match status" value="1"/>
</dbReference>
<dbReference type="CDD" id="cd03134">
    <property type="entry name" value="GATase1_PfpI_like"/>
    <property type="match status" value="1"/>
</dbReference>
<keyword evidence="4" id="KW-1185">Reference proteome</keyword>
<dbReference type="Proteomes" id="UP001204445">
    <property type="component" value="Unassembled WGS sequence"/>
</dbReference>
<dbReference type="AlphaFoldDB" id="A0AAE3HN55"/>
<evidence type="ECO:0000259" key="2">
    <source>
        <dbReference type="Pfam" id="PF01965"/>
    </source>
</evidence>
<protein>
    <submittedName>
        <fullName evidence="3">Protease I</fullName>
        <ecNumber evidence="3">3.2.-.-</ecNumber>
    </submittedName>
</protein>
<dbReference type="GO" id="GO:0008233">
    <property type="term" value="F:peptidase activity"/>
    <property type="evidence" value="ECO:0007669"/>
    <property type="project" value="UniProtKB-KW"/>
</dbReference>
<dbReference type="GO" id="GO:0006508">
    <property type="term" value="P:proteolysis"/>
    <property type="evidence" value="ECO:0007669"/>
    <property type="project" value="UniProtKB-KW"/>
</dbReference>
<dbReference type="RefSeq" id="WP_259056625.1">
    <property type="nucleotide sequence ID" value="NZ_JANUCT010000017.1"/>
</dbReference>
<dbReference type="GO" id="GO:0016798">
    <property type="term" value="F:hydrolase activity, acting on glycosyl bonds"/>
    <property type="evidence" value="ECO:0007669"/>
    <property type="project" value="UniProtKB-KW"/>
</dbReference>
<reference evidence="3" key="1">
    <citation type="submission" date="2022-08" db="EMBL/GenBank/DDBJ databases">
        <title>Genomic Encyclopedia of Type Strains, Phase III (KMG-III): the genomes of soil and plant-associated and newly described type strains.</title>
        <authorList>
            <person name="Whitman W."/>
        </authorList>
    </citation>
    <scope>NUCLEOTIDE SEQUENCE</scope>
    <source>
        <strain evidence="3">HMT 1</strain>
    </source>
</reference>
<evidence type="ECO:0000313" key="3">
    <source>
        <dbReference type="EMBL" id="MCS3904184.1"/>
    </source>
</evidence>